<reference evidence="4" key="1">
    <citation type="journal article" date="2020" name="Stud. Mycol.">
        <title>101 Dothideomycetes genomes: a test case for predicting lifestyles and emergence of pathogens.</title>
        <authorList>
            <person name="Haridas S."/>
            <person name="Albert R."/>
            <person name="Binder M."/>
            <person name="Bloem J."/>
            <person name="Labutti K."/>
            <person name="Salamov A."/>
            <person name="Andreopoulos B."/>
            <person name="Baker S."/>
            <person name="Barry K."/>
            <person name="Bills G."/>
            <person name="Bluhm B."/>
            <person name="Cannon C."/>
            <person name="Castanera R."/>
            <person name="Culley D."/>
            <person name="Daum C."/>
            <person name="Ezra D."/>
            <person name="Gonzalez J."/>
            <person name="Henrissat B."/>
            <person name="Kuo A."/>
            <person name="Liang C."/>
            <person name="Lipzen A."/>
            <person name="Lutzoni F."/>
            <person name="Magnuson J."/>
            <person name="Mondo S."/>
            <person name="Nolan M."/>
            <person name="Ohm R."/>
            <person name="Pangilinan J."/>
            <person name="Park H.-J."/>
            <person name="Ramirez L."/>
            <person name="Alfaro M."/>
            <person name="Sun H."/>
            <person name="Tritt A."/>
            <person name="Yoshinaga Y."/>
            <person name="Zwiers L.-H."/>
            <person name="Turgeon B."/>
            <person name="Goodwin S."/>
            <person name="Spatafora J."/>
            <person name="Crous P."/>
            <person name="Grigoriev I."/>
        </authorList>
    </citation>
    <scope>NUCLEOTIDE SEQUENCE</scope>
    <source>
        <strain evidence="4">CBS 109.77</strain>
    </source>
</reference>
<sequence>MLAAFWGQTFFIPKPKFTERDMPDQTGKVHIITGGYTGIGLEVAKLLYPLNATIYLAGRSPSKGTTAIAALRTQFPNSRGRLEFLHLDLADLPTIKASAAEFLAKETRLDVLLNNAGIMIPPEGSKSPQGFEAQTATNIYGPFLFTQLLYPLLKKTAAGAETGSVRVSWAASLAADLVTPKGGVVFTGSGANEEVKGDIRGQIAYGQSKAANVMLGVEAARRWGKDGIISNSFNPGNLRSELQRSTTAFERLLIRPISYHVSFGGYTELYAAFSPDITPAKNGAYILPWGRIGKYNTALQNAIKPVEEGGEGRAKKLWEVCEKVVAKYM</sequence>
<evidence type="ECO:0000313" key="5">
    <source>
        <dbReference type="Proteomes" id="UP000799757"/>
    </source>
</evidence>
<evidence type="ECO:0000256" key="1">
    <source>
        <dbReference type="ARBA" id="ARBA00006484"/>
    </source>
</evidence>
<dbReference type="InterPro" id="IPR002347">
    <property type="entry name" value="SDR_fam"/>
</dbReference>
<dbReference type="Gene3D" id="3.40.50.720">
    <property type="entry name" value="NAD(P)-binding Rossmann-like Domain"/>
    <property type="match status" value="1"/>
</dbReference>
<dbReference type="Proteomes" id="UP000799757">
    <property type="component" value="Unassembled WGS sequence"/>
</dbReference>
<evidence type="ECO:0000256" key="2">
    <source>
        <dbReference type="ARBA" id="ARBA00022857"/>
    </source>
</evidence>
<accession>A0A6A6XWI2</accession>
<dbReference type="AlphaFoldDB" id="A0A6A6XWI2"/>
<keyword evidence="5" id="KW-1185">Reference proteome</keyword>
<name>A0A6A6XWI2_9PLEO</name>
<keyword evidence="2" id="KW-0521">NADP</keyword>
<dbReference type="PANTHER" id="PTHR24320">
    <property type="entry name" value="RETINOL DEHYDROGENASE"/>
    <property type="match status" value="1"/>
</dbReference>
<gene>
    <name evidence="4" type="ORF">K505DRAFT_227742</name>
</gene>
<protein>
    <submittedName>
        <fullName evidence="4">NAD(P)-binding protein</fullName>
    </submittedName>
</protein>
<dbReference type="InterPro" id="IPR036291">
    <property type="entry name" value="NAD(P)-bd_dom_sf"/>
</dbReference>
<dbReference type="EMBL" id="MU001741">
    <property type="protein sequence ID" value="KAF2800872.1"/>
    <property type="molecule type" value="Genomic_DNA"/>
</dbReference>
<dbReference type="PRINTS" id="PR00081">
    <property type="entry name" value="GDHRDH"/>
</dbReference>
<dbReference type="OrthoDB" id="191139at2759"/>
<keyword evidence="3" id="KW-0560">Oxidoreductase</keyword>
<comment type="similarity">
    <text evidence="1">Belongs to the short-chain dehydrogenases/reductases (SDR) family.</text>
</comment>
<dbReference type="Pfam" id="PF00106">
    <property type="entry name" value="adh_short"/>
    <property type="match status" value="1"/>
</dbReference>
<evidence type="ECO:0000313" key="4">
    <source>
        <dbReference type="EMBL" id="KAF2800872.1"/>
    </source>
</evidence>
<dbReference type="PANTHER" id="PTHR24320:SF236">
    <property type="entry name" value="SHORT-CHAIN DEHYDROGENASE-RELATED"/>
    <property type="match status" value="1"/>
</dbReference>
<evidence type="ECO:0000256" key="3">
    <source>
        <dbReference type="ARBA" id="ARBA00023002"/>
    </source>
</evidence>
<dbReference type="SUPFAM" id="SSF51735">
    <property type="entry name" value="NAD(P)-binding Rossmann-fold domains"/>
    <property type="match status" value="1"/>
</dbReference>
<organism evidence="4 5">
    <name type="scientific">Melanomma pulvis-pyrius CBS 109.77</name>
    <dbReference type="NCBI Taxonomy" id="1314802"/>
    <lineage>
        <taxon>Eukaryota</taxon>
        <taxon>Fungi</taxon>
        <taxon>Dikarya</taxon>
        <taxon>Ascomycota</taxon>
        <taxon>Pezizomycotina</taxon>
        <taxon>Dothideomycetes</taxon>
        <taxon>Pleosporomycetidae</taxon>
        <taxon>Pleosporales</taxon>
        <taxon>Melanommataceae</taxon>
        <taxon>Melanomma</taxon>
    </lineage>
</organism>
<dbReference type="GO" id="GO:0016491">
    <property type="term" value="F:oxidoreductase activity"/>
    <property type="evidence" value="ECO:0007669"/>
    <property type="project" value="UniProtKB-KW"/>
</dbReference>
<proteinExistence type="inferred from homology"/>